<dbReference type="RefSeq" id="WP_243540527.1">
    <property type="nucleotide sequence ID" value="NZ_CP093442.1"/>
</dbReference>
<evidence type="ECO:0000256" key="1">
    <source>
        <dbReference type="SAM" id="SignalP"/>
    </source>
</evidence>
<organism evidence="2 3">
    <name type="scientific">Bdellovibrio reynosensis</name>
    <dbReference type="NCBI Taxonomy" id="2835041"/>
    <lineage>
        <taxon>Bacteria</taxon>
        <taxon>Pseudomonadati</taxon>
        <taxon>Bdellovibrionota</taxon>
        <taxon>Bdellovibrionia</taxon>
        <taxon>Bdellovibrionales</taxon>
        <taxon>Pseudobdellovibrionaceae</taxon>
        <taxon>Bdellovibrio</taxon>
    </lineage>
</organism>
<evidence type="ECO:0000313" key="3">
    <source>
        <dbReference type="Proteomes" id="UP000830116"/>
    </source>
</evidence>
<protein>
    <submittedName>
        <fullName evidence="2">Uncharacterized protein</fullName>
    </submittedName>
</protein>
<name>A0ABY4CG08_9BACT</name>
<reference evidence="2" key="1">
    <citation type="submission" date="2022-03" db="EMBL/GenBank/DDBJ databases">
        <title>Genome Identification and Characterization of new species Bdellovibrio reynosense LBG001 sp. nov. from a Mexico soil sample.</title>
        <authorList>
            <person name="Camilli A."/>
            <person name="Ajao Y."/>
            <person name="Guo X."/>
        </authorList>
    </citation>
    <scope>NUCLEOTIDE SEQUENCE</scope>
    <source>
        <strain evidence="2">LBG001</strain>
    </source>
</reference>
<accession>A0ABY4CG08</accession>
<feature type="chain" id="PRO_5045739344" evidence="1">
    <location>
        <begin position="20"/>
        <end position="128"/>
    </location>
</feature>
<gene>
    <name evidence="2" type="ORF">MNR06_07155</name>
</gene>
<feature type="signal peptide" evidence="1">
    <location>
        <begin position="1"/>
        <end position="19"/>
    </location>
</feature>
<sequence length="128" mass="13653">MKKFIVAALVSFMSVSAFAQDTHLVCMTGHEFDMDIYLDNSGSTESITVKLSDMGENVIAKLTNSSVAKGTLAKKEITAVISSSDLAESSGGTYTNASIINIAKRNDGGFDVRFSRNNSVLVTTCSQQ</sequence>
<evidence type="ECO:0000313" key="2">
    <source>
        <dbReference type="EMBL" id="UOF02726.1"/>
    </source>
</evidence>
<keyword evidence="3" id="KW-1185">Reference proteome</keyword>
<dbReference type="Proteomes" id="UP000830116">
    <property type="component" value="Chromosome"/>
</dbReference>
<keyword evidence="1" id="KW-0732">Signal</keyword>
<proteinExistence type="predicted"/>
<dbReference type="EMBL" id="CP093442">
    <property type="protein sequence ID" value="UOF02726.1"/>
    <property type="molecule type" value="Genomic_DNA"/>
</dbReference>